<reference evidence="2" key="1">
    <citation type="submission" date="2020-06" db="EMBL/GenBank/DDBJ databases">
        <authorList>
            <person name="Li T."/>
            <person name="Hu X."/>
            <person name="Zhang T."/>
            <person name="Song X."/>
            <person name="Zhang H."/>
            <person name="Dai N."/>
            <person name="Sheng W."/>
            <person name="Hou X."/>
            <person name="Wei L."/>
        </authorList>
    </citation>
    <scope>NUCLEOTIDE SEQUENCE</scope>
    <source>
        <strain evidence="2">KEN1</strain>
        <tissue evidence="2">Leaf</tissue>
    </source>
</reference>
<dbReference type="EMBL" id="JACGWN010000002">
    <property type="protein sequence ID" value="KAL0460300.1"/>
    <property type="molecule type" value="Genomic_DNA"/>
</dbReference>
<protein>
    <recommendedName>
        <fullName evidence="1">Yippee domain-containing protein</fullName>
    </recommendedName>
</protein>
<name>A0AAW2Y3G9_9LAMI</name>
<evidence type="ECO:0000313" key="2">
    <source>
        <dbReference type="EMBL" id="KAL0460300.1"/>
    </source>
</evidence>
<dbReference type="InterPro" id="IPR039058">
    <property type="entry name" value="Yippee_fam"/>
</dbReference>
<sequence>MVRTGHVLVEFDEEFPDYYMCKSCRTHIALEKDLDSLDVGAELFGAIFKSAVNLRVDDPDDYRQVAGNTVADVYCIYCNDKLGWQYFTRHSFKNQLISIKNLALDFPIKAALAGANIDQQMARTGYVLVEFDEEFPDYYMCKSCRTHIALAEDFDSFDAGAELFGAIFSNA</sequence>
<dbReference type="InterPro" id="IPR034751">
    <property type="entry name" value="Yippee"/>
</dbReference>
<feature type="domain" description="Yippee" evidence="1">
    <location>
        <begin position="17"/>
        <end position="113"/>
    </location>
</feature>
<proteinExistence type="predicted"/>
<evidence type="ECO:0000259" key="1">
    <source>
        <dbReference type="PROSITE" id="PS51792"/>
    </source>
</evidence>
<accession>A0AAW2Y3G9</accession>
<dbReference type="PROSITE" id="PS51792">
    <property type="entry name" value="YIPPEE"/>
    <property type="match status" value="1"/>
</dbReference>
<organism evidence="2">
    <name type="scientific">Sesamum latifolium</name>
    <dbReference type="NCBI Taxonomy" id="2727402"/>
    <lineage>
        <taxon>Eukaryota</taxon>
        <taxon>Viridiplantae</taxon>
        <taxon>Streptophyta</taxon>
        <taxon>Embryophyta</taxon>
        <taxon>Tracheophyta</taxon>
        <taxon>Spermatophyta</taxon>
        <taxon>Magnoliopsida</taxon>
        <taxon>eudicotyledons</taxon>
        <taxon>Gunneridae</taxon>
        <taxon>Pentapetalae</taxon>
        <taxon>asterids</taxon>
        <taxon>lamiids</taxon>
        <taxon>Lamiales</taxon>
        <taxon>Pedaliaceae</taxon>
        <taxon>Sesamum</taxon>
    </lineage>
</organism>
<reference evidence="2" key="2">
    <citation type="journal article" date="2024" name="Plant">
        <title>Genomic evolution and insights into agronomic trait innovations of Sesamum species.</title>
        <authorList>
            <person name="Miao H."/>
            <person name="Wang L."/>
            <person name="Qu L."/>
            <person name="Liu H."/>
            <person name="Sun Y."/>
            <person name="Le M."/>
            <person name="Wang Q."/>
            <person name="Wei S."/>
            <person name="Zheng Y."/>
            <person name="Lin W."/>
            <person name="Duan Y."/>
            <person name="Cao H."/>
            <person name="Xiong S."/>
            <person name="Wang X."/>
            <person name="Wei L."/>
            <person name="Li C."/>
            <person name="Ma Q."/>
            <person name="Ju M."/>
            <person name="Zhao R."/>
            <person name="Li G."/>
            <person name="Mu C."/>
            <person name="Tian Q."/>
            <person name="Mei H."/>
            <person name="Zhang T."/>
            <person name="Gao T."/>
            <person name="Zhang H."/>
        </authorList>
    </citation>
    <scope>NUCLEOTIDE SEQUENCE</scope>
    <source>
        <strain evidence="2">KEN1</strain>
    </source>
</reference>
<comment type="caution">
    <text evidence="2">The sequence shown here is derived from an EMBL/GenBank/DDBJ whole genome shotgun (WGS) entry which is preliminary data.</text>
</comment>
<dbReference type="PANTHER" id="PTHR13848">
    <property type="entry name" value="PROTEIN YIPPEE-LIKE CG15309-RELATED"/>
    <property type="match status" value="1"/>
</dbReference>
<dbReference type="AlphaFoldDB" id="A0AAW2Y3G9"/>
<gene>
    <name evidence="2" type="ORF">Slati_0657200</name>
</gene>